<feature type="region of interest" description="Disordered" evidence="1">
    <location>
        <begin position="1"/>
        <end position="61"/>
    </location>
</feature>
<feature type="domain" description="Retrotransposon gag" evidence="2">
    <location>
        <begin position="149"/>
        <end position="230"/>
    </location>
</feature>
<dbReference type="InterPro" id="IPR005162">
    <property type="entry name" value="Retrotrans_gag_dom"/>
</dbReference>
<evidence type="ECO:0000256" key="1">
    <source>
        <dbReference type="SAM" id="MobiDB-lite"/>
    </source>
</evidence>
<organism evidence="3">
    <name type="scientific">Oryza sativa subsp. japonica</name>
    <name type="common">Rice</name>
    <dbReference type="NCBI Taxonomy" id="39947"/>
    <lineage>
        <taxon>Eukaryota</taxon>
        <taxon>Viridiplantae</taxon>
        <taxon>Streptophyta</taxon>
        <taxon>Embryophyta</taxon>
        <taxon>Tracheophyta</taxon>
        <taxon>Spermatophyta</taxon>
        <taxon>Magnoliopsida</taxon>
        <taxon>Liliopsida</taxon>
        <taxon>Poales</taxon>
        <taxon>Poaceae</taxon>
        <taxon>BOP clade</taxon>
        <taxon>Oryzoideae</taxon>
        <taxon>Oryzeae</taxon>
        <taxon>Oryzinae</taxon>
        <taxon>Oryza</taxon>
        <taxon>Oryza sativa</taxon>
    </lineage>
</organism>
<reference evidence="3" key="2">
    <citation type="submission" date="2006-06" db="EMBL/GenBank/DDBJ databases">
        <authorList>
            <person name="Buell R."/>
            <person name="Wing R.A."/>
            <person name="McCombie W.A."/>
            <person name="Ouyang S."/>
        </authorList>
    </citation>
    <scope>NUCLEOTIDE SEQUENCE</scope>
</reference>
<accession>Q10KP8</accession>
<name>Q10KP8_ORYSJ</name>
<proteinExistence type="predicted"/>
<dbReference type="EMBL" id="DP000009">
    <property type="protein sequence ID" value="ABF96217.1"/>
    <property type="molecule type" value="Genomic_DNA"/>
</dbReference>
<dbReference type="AlphaFoldDB" id="Q10KP8"/>
<gene>
    <name evidence="3" type="ordered locus">LOC_Os03g25900</name>
</gene>
<dbReference type="Pfam" id="PF03732">
    <property type="entry name" value="Retrotrans_gag"/>
    <property type="match status" value="1"/>
</dbReference>
<evidence type="ECO:0000259" key="2">
    <source>
        <dbReference type="Pfam" id="PF03732"/>
    </source>
</evidence>
<protein>
    <submittedName>
        <fullName evidence="3">Retrotransposon protein, putative, Ty3-gypsy subclass</fullName>
    </submittedName>
</protein>
<evidence type="ECO:0000313" key="3">
    <source>
        <dbReference type="EMBL" id="ABF96217.1"/>
    </source>
</evidence>
<feature type="compositionally biased region" description="Polar residues" evidence="1">
    <location>
        <begin position="46"/>
        <end position="55"/>
    </location>
</feature>
<reference evidence="3" key="1">
    <citation type="journal article" date="2005" name="Genome Res.">
        <title>Sequence, annotation, and analysis of synteny between rice chromosome 3 and diverged grass species.</title>
        <authorList>
            <consortium name="Rice Chromosome 3 Sequencing Consortium"/>
            <person name="Buell C.R."/>
            <person name="Yuan Q."/>
            <person name="Ouyang S."/>
            <person name="Liu J."/>
            <person name="Zhu W."/>
            <person name="Wang A."/>
            <person name="Maiti R."/>
            <person name="Haas B."/>
            <person name="Wortman J."/>
            <person name="Pertea M."/>
            <person name="Jones K.M."/>
            <person name="Kim M."/>
            <person name="Overton L."/>
            <person name="Tsitrin T."/>
            <person name="Fadrosh D."/>
            <person name="Bera J."/>
            <person name="Weaver B."/>
            <person name="Jin S."/>
            <person name="Johri S."/>
            <person name="Reardon M."/>
            <person name="Webb K."/>
            <person name="Hill J."/>
            <person name="Moffat K."/>
            <person name="Tallon L."/>
            <person name="Van Aken S."/>
            <person name="Lewis M."/>
            <person name="Utterback T."/>
            <person name="Feldblyum T."/>
            <person name="Zismann V."/>
            <person name="Iobst S."/>
            <person name="Hsiao J."/>
            <person name="de Vazeille A.R."/>
            <person name="Salzberg S.L."/>
            <person name="White O."/>
            <person name="Fraser C."/>
            <person name="Yu Y."/>
            <person name="Kim H."/>
            <person name="Rambo T."/>
            <person name="Currie J."/>
            <person name="Collura K."/>
            <person name="Kernodle-Thompson S."/>
            <person name="Wei F."/>
            <person name="Kudrna K."/>
            <person name="Ammiraju J.S."/>
            <person name="Luo M."/>
            <person name="Goicoechea J.L."/>
            <person name="Wing R.A."/>
            <person name="Henry D."/>
            <person name="Oates R."/>
            <person name="Palmer M."/>
            <person name="Pries G."/>
            <person name="Saski C."/>
            <person name="Simmons J."/>
            <person name="Soderlund C."/>
            <person name="Nelson W."/>
            <person name="de la Bastide M."/>
            <person name="Spiegel L."/>
            <person name="Nascimento L."/>
            <person name="Huang E."/>
            <person name="Preston R."/>
            <person name="Zutavern T."/>
            <person name="Palmer L."/>
            <person name="O'Shaughnessy A."/>
            <person name="Dike S."/>
            <person name="McCombie W.R."/>
            <person name="Minx P."/>
            <person name="Cordum H."/>
            <person name="Wilson R."/>
            <person name="Jin W."/>
            <person name="Lee H.R."/>
            <person name="Jiang J."/>
            <person name="Jackson S."/>
        </authorList>
    </citation>
    <scope>NUCLEOTIDE SEQUENCE [LARGE SCALE GENOMIC DNA]</scope>
</reference>
<sequence>MARRSTRQTRAPNRFGFEEEPVQSEIPDQPVNQADEQEAESDHTVASESVNNARGNQPPPMDLHQILAMQTQILQGMIQNIIAMQQQHTQERQPHMVQDNGRSKLNDFLTSRPPEFSQTTEPIEGDDWIKDVERRLNLVQCTPYEKTLYAAHQLRGPTADWWDNYCANHTDAAHILESIIDLKKEEFANIRQGSSGINEYLSRFNRLARYALEDADTDKKKIRRFLKGMDAKLRVKLLAHDFSMFQQMVDKSLLLEDAE</sequence>